<dbReference type="NCBIfam" id="NF033516">
    <property type="entry name" value="transpos_IS3"/>
    <property type="match status" value="1"/>
</dbReference>
<accession>A0A022KU47</accession>
<dbReference type="InterPro" id="IPR012337">
    <property type="entry name" value="RNaseH-like_sf"/>
</dbReference>
<dbReference type="AlphaFoldDB" id="A0A022KU47"/>
<dbReference type="GO" id="GO:0015074">
    <property type="term" value="P:DNA integration"/>
    <property type="evidence" value="ECO:0007669"/>
    <property type="project" value="InterPro"/>
</dbReference>
<sequence length="337" mass="37488">MGAYADLTAQGTPTRQASVLTGISRATASRRQQRPVPPAPREVVPANRLSRTERAKVLAVLTSDEFVDATPLQIFAELLDRGIYLCSVSTMYRVLRENTLVKERRRQARHPARTVPELVATAPGQVYTWDITKLPGPIRGVYYDAYVMIDIYSRYLVGVHVHARESGPLAEEMMREVFAIHGIPEVVHADRGTSMTSKSVATLLADLEVTRSHSRPKVSNDNPYSEAWFKTLKYAPVFPDRFGSLSDARAFMDEFRDHYNHEHHHSGLGLHTPAEVHYGLAAAKAADRAHVLNTARAAHPERFSTPDAVPKILALPDAAWINNPANRDDPQTYQPAA</sequence>
<reference evidence="2 3" key="1">
    <citation type="journal article" date="2013" name="Genome Announc.">
        <title>Draft genome sequence of an Actinobacterium, Brachybacterium muris strain UCD-AY4.</title>
        <authorList>
            <person name="Lo J.R."/>
            <person name="Lang J.M."/>
            <person name="Darling A.E."/>
            <person name="Eisen J.A."/>
            <person name="Coil D.A."/>
        </authorList>
    </citation>
    <scope>NUCLEOTIDE SEQUENCE [LARGE SCALE GENOMIC DNA]</scope>
    <source>
        <strain evidence="2 3">UCD-AY4</strain>
    </source>
</reference>
<evidence type="ECO:0000259" key="1">
    <source>
        <dbReference type="PROSITE" id="PS50994"/>
    </source>
</evidence>
<dbReference type="PANTHER" id="PTHR46889">
    <property type="entry name" value="TRANSPOSASE INSF FOR INSERTION SEQUENCE IS3B-RELATED"/>
    <property type="match status" value="1"/>
</dbReference>
<name>A0A022KU47_9MICO</name>
<dbReference type="EMBL" id="AORC01000009">
    <property type="protein sequence ID" value="EYT49516.1"/>
    <property type="molecule type" value="Genomic_DNA"/>
</dbReference>
<dbReference type="InterPro" id="IPR009057">
    <property type="entry name" value="Homeodomain-like_sf"/>
</dbReference>
<organism evidence="2 3">
    <name type="scientific">Brachybacterium muris UCD-AY4</name>
    <dbReference type="NCBI Taxonomy" id="1249481"/>
    <lineage>
        <taxon>Bacteria</taxon>
        <taxon>Bacillati</taxon>
        <taxon>Actinomycetota</taxon>
        <taxon>Actinomycetes</taxon>
        <taxon>Micrococcales</taxon>
        <taxon>Dermabacteraceae</taxon>
        <taxon>Brachybacterium</taxon>
    </lineage>
</organism>
<dbReference type="Proteomes" id="UP000019754">
    <property type="component" value="Unassembled WGS sequence"/>
</dbReference>
<proteinExistence type="predicted"/>
<dbReference type="PANTHER" id="PTHR46889:SF4">
    <property type="entry name" value="TRANSPOSASE INSO FOR INSERTION SEQUENCE ELEMENT IS911B-RELATED"/>
    <property type="match status" value="1"/>
</dbReference>
<dbReference type="SUPFAM" id="SSF53098">
    <property type="entry name" value="Ribonuclease H-like"/>
    <property type="match status" value="1"/>
</dbReference>
<dbReference type="HOGENOM" id="CLU_043663_0_0_11"/>
<dbReference type="InterPro" id="IPR036397">
    <property type="entry name" value="RNaseH_sf"/>
</dbReference>
<dbReference type="PROSITE" id="PS50994">
    <property type="entry name" value="INTEGRASE"/>
    <property type="match status" value="1"/>
</dbReference>
<keyword evidence="3" id="KW-1185">Reference proteome</keyword>
<protein>
    <submittedName>
        <fullName evidence="2">Transposase</fullName>
    </submittedName>
</protein>
<gene>
    <name evidence="2" type="ORF">D641_0108910</name>
</gene>
<dbReference type="InterPro" id="IPR048020">
    <property type="entry name" value="Transpos_IS3"/>
</dbReference>
<comment type="caution">
    <text evidence="2">The sequence shown here is derived from an EMBL/GenBank/DDBJ whole genome shotgun (WGS) entry which is preliminary data.</text>
</comment>
<dbReference type="Gene3D" id="3.30.420.10">
    <property type="entry name" value="Ribonuclease H-like superfamily/Ribonuclease H"/>
    <property type="match status" value="1"/>
</dbReference>
<dbReference type="InterPro" id="IPR001584">
    <property type="entry name" value="Integrase_cat-core"/>
</dbReference>
<evidence type="ECO:0000313" key="3">
    <source>
        <dbReference type="Proteomes" id="UP000019754"/>
    </source>
</evidence>
<evidence type="ECO:0000313" key="2">
    <source>
        <dbReference type="EMBL" id="EYT49516.1"/>
    </source>
</evidence>
<dbReference type="GO" id="GO:0003676">
    <property type="term" value="F:nucleic acid binding"/>
    <property type="evidence" value="ECO:0007669"/>
    <property type="project" value="InterPro"/>
</dbReference>
<dbReference type="SUPFAM" id="SSF46689">
    <property type="entry name" value="Homeodomain-like"/>
    <property type="match status" value="1"/>
</dbReference>
<feature type="domain" description="Integrase catalytic" evidence="1">
    <location>
        <begin position="119"/>
        <end position="281"/>
    </location>
</feature>
<dbReference type="Pfam" id="PF00665">
    <property type="entry name" value="rve"/>
    <property type="match status" value="1"/>
</dbReference>
<dbReference type="InterPro" id="IPR050900">
    <property type="entry name" value="Transposase_IS3/IS150/IS904"/>
</dbReference>